<keyword evidence="2" id="KW-0547">Nucleotide-binding</keyword>
<gene>
    <name evidence="5" type="ORF">FZO59_09620</name>
</gene>
<comment type="caution">
    <text evidence="5">The sequence shown here is derived from an EMBL/GenBank/DDBJ whole genome shotgun (WGS) entry which is preliminary data.</text>
</comment>
<dbReference type="PROSITE" id="PS50893">
    <property type="entry name" value="ABC_TRANSPORTER_2"/>
    <property type="match status" value="1"/>
</dbReference>
<organism evidence="5 6">
    <name type="scientific">Lelliottia nimipressuralis</name>
    <dbReference type="NCBI Taxonomy" id="69220"/>
    <lineage>
        <taxon>Bacteria</taxon>
        <taxon>Pseudomonadati</taxon>
        <taxon>Pseudomonadota</taxon>
        <taxon>Gammaproteobacteria</taxon>
        <taxon>Enterobacterales</taxon>
        <taxon>Enterobacteriaceae</taxon>
        <taxon>Lelliottia</taxon>
    </lineage>
</organism>
<dbReference type="EMBL" id="VTFR01000004">
    <property type="protein sequence ID" value="TYT33489.1"/>
    <property type="molecule type" value="Genomic_DNA"/>
</dbReference>
<dbReference type="InterPro" id="IPR015854">
    <property type="entry name" value="ABC_transpr_LolD-like"/>
</dbReference>
<keyword evidence="6" id="KW-1185">Reference proteome</keyword>
<dbReference type="SUPFAM" id="SSF52540">
    <property type="entry name" value="P-loop containing nucleoside triphosphate hydrolases"/>
    <property type="match status" value="1"/>
</dbReference>
<evidence type="ECO:0000256" key="1">
    <source>
        <dbReference type="ARBA" id="ARBA00005417"/>
    </source>
</evidence>
<reference evidence="5 6" key="1">
    <citation type="submission" date="2019-08" db="EMBL/GenBank/DDBJ databases">
        <title>The draft genome of Lelliottia nimipressuralis strain CICC 24156.</title>
        <authorList>
            <person name="Wu W."/>
            <person name="Feng Y."/>
            <person name="Zong Z."/>
        </authorList>
    </citation>
    <scope>NUCLEOTIDE SEQUENCE [LARGE SCALE GENOMIC DNA]</scope>
    <source>
        <strain evidence="5 6">CICC 24156</strain>
    </source>
</reference>
<dbReference type="InterPro" id="IPR027417">
    <property type="entry name" value="P-loop_NTPase"/>
</dbReference>
<accession>A0ABY3P3J4</accession>
<proteinExistence type="inferred from homology"/>
<dbReference type="Pfam" id="PF00005">
    <property type="entry name" value="ABC_tran"/>
    <property type="match status" value="1"/>
</dbReference>
<evidence type="ECO:0000259" key="4">
    <source>
        <dbReference type="PROSITE" id="PS50893"/>
    </source>
</evidence>
<protein>
    <submittedName>
        <fullName evidence="5">ATP-binding cassette domain-containing protein</fullName>
    </submittedName>
</protein>
<dbReference type="Gene3D" id="3.40.50.300">
    <property type="entry name" value="P-loop containing nucleotide triphosphate hydrolases"/>
    <property type="match status" value="1"/>
</dbReference>
<evidence type="ECO:0000256" key="3">
    <source>
        <dbReference type="ARBA" id="ARBA00022840"/>
    </source>
</evidence>
<evidence type="ECO:0000313" key="6">
    <source>
        <dbReference type="Proteomes" id="UP000323910"/>
    </source>
</evidence>
<keyword evidence="3 5" id="KW-0067">ATP-binding</keyword>
<evidence type="ECO:0000256" key="2">
    <source>
        <dbReference type="ARBA" id="ARBA00022741"/>
    </source>
</evidence>
<dbReference type="PANTHER" id="PTHR24220">
    <property type="entry name" value="IMPORT ATP-BINDING PROTEIN"/>
    <property type="match status" value="1"/>
</dbReference>
<evidence type="ECO:0000313" key="5">
    <source>
        <dbReference type="EMBL" id="TYT33489.1"/>
    </source>
</evidence>
<name>A0ABY3P3J4_9ENTR</name>
<feature type="domain" description="ABC transporter" evidence="4">
    <location>
        <begin position="2"/>
        <end position="238"/>
    </location>
</feature>
<dbReference type="InterPro" id="IPR003439">
    <property type="entry name" value="ABC_transporter-like_ATP-bd"/>
</dbReference>
<dbReference type="PANTHER" id="PTHR24220:SF689">
    <property type="entry name" value="LIPOPROTEIN-RELEASING SYSTEM ATP-BINDING PROTEIN LOLD"/>
    <property type="match status" value="1"/>
</dbReference>
<dbReference type="SMART" id="SM00382">
    <property type="entry name" value="AAA"/>
    <property type="match status" value="1"/>
</dbReference>
<dbReference type="GO" id="GO:0005524">
    <property type="term" value="F:ATP binding"/>
    <property type="evidence" value="ECO:0007669"/>
    <property type="project" value="UniProtKB-KW"/>
</dbReference>
<sequence>MLYIEDLSIVRGQGPQAHHVYLPQLTLRPGQVVAVTGESGCGKSTLLEAIGLLLRPASVGCFEFHDVKRLDVASLLKSNQQAELADIRARHLGFVLQHGGLLPFLSVQDNIRLPCQLLGVVPNKAMLSRVIDALKLGPLLNKYPAQLSFGERQRTAFARAIMHRPGLVLADEPTAALDPYNAQQLFSLFVDLVAQEGMMALVVCHDWPLVQHFNLPCLVARLDSEASDPSDAMVQRGTHFVF</sequence>
<dbReference type="Proteomes" id="UP000323910">
    <property type="component" value="Unassembled WGS sequence"/>
</dbReference>
<dbReference type="RefSeq" id="WP_129034528.1">
    <property type="nucleotide sequence ID" value="NZ_JBNDJC010000001.1"/>
</dbReference>
<comment type="similarity">
    <text evidence="1">Belongs to the ABC transporter superfamily.</text>
</comment>
<dbReference type="InterPro" id="IPR003593">
    <property type="entry name" value="AAA+_ATPase"/>
</dbReference>